<name>A0ABR1QRB8_9PEZI</name>
<sequence length="271" mass="29322">MTTTTATTTRPDPLVIFPSELLSTPTAAKPTSELLTRIAQEKVYSFYGPFEAATLSTSVAACITSNSDGSAARLTAVLRRFLDHAQQDCLAGAASPDKPLTTQACWLVARMFEPSEEYVVPRWHRDGRMFTCSCSGSVETEEGGESSGRAEQPLPHSKYAVTLLGPATRVLAPGQPAVDAALADVKSRMGLDEPQGRAELAEALGGCEECEVERGQVIRFSWGQDDSPVHSEPDFAGEDRVFVSVLFGSETEIRDMCRRRRETFGVVGVRS</sequence>
<gene>
    <name evidence="1" type="ORF">PG986_003119</name>
</gene>
<protein>
    <submittedName>
        <fullName evidence="1">Uncharacterized protein</fullName>
    </submittedName>
</protein>
<evidence type="ECO:0000313" key="1">
    <source>
        <dbReference type="EMBL" id="KAK7962294.1"/>
    </source>
</evidence>
<dbReference type="GeneID" id="92072403"/>
<reference evidence="1 2" key="1">
    <citation type="submission" date="2023-01" db="EMBL/GenBank/DDBJ databases">
        <title>Analysis of 21 Apiospora genomes using comparative genomics revels a genus with tremendous synthesis potential of carbohydrate active enzymes and secondary metabolites.</title>
        <authorList>
            <person name="Sorensen T."/>
        </authorList>
    </citation>
    <scope>NUCLEOTIDE SEQUENCE [LARGE SCALE GENOMIC DNA]</scope>
    <source>
        <strain evidence="1 2">CBS 24483</strain>
    </source>
</reference>
<proteinExistence type="predicted"/>
<dbReference type="Proteomes" id="UP001391051">
    <property type="component" value="Unassembled WGS sequence"/>
</dbReference>
<dbReference type="RefSeq" id="XP_066704405.1">
    <property type="nucleotide sequence ID" value="XM_066839341.1"/>
</dbReference>
<keyword evidence="2" id="KW-1185">Reference proteome</keyword>
<accession>A0ABR1QRB8</accession>
<organism evidence="1 2">
    <name type="scientific">Apiospora aurea</name>
    <dbReference type="NCBI Taxonomy" id="335848"/>
    <lineage>
        <taxon>Eukaryota</taxon>
        <taxon>Fungi</taxon>
        <taxon>Dikarya</taxon>
        <taxon>Ascomycota</taxon>
        <taxon>Pezizomycotina</taxon>
        <taxon>Sordariomycetes</taxon>
        <taxon>Xylariomycetidae</taxon>
        <taxon>Amphisphaeriales</taxon>
        <taxon>Apiosporaceae</taxon>
        <taxon>Apiospora</taxon>
    </lineage>
</organism>
<comment type="caution">
    <text evidence="1">The sequence shown here is derived from an EMBL/GenBank/DDBJ whole genome shotgun (WGS) entry which is preliminary data.</text>
</comment>
<dbReference type="EMBL" id="JAQQWE010000002">
    <property type="protein sequence ID" value="KAK7962294.1"/>
    <property type="molecule type" value="Genomic_DNA"/>
</dbReference>
<evidence type="ECO:0000313" key="2">
    <source>
        <dbReference type="Proteomes" id="UP001391051"/>
    </source>
</evidence>